<proteinExistence type="predicted"/>
<dbReference type="PANTHER" id="PTHR20898:SF0">
    <property type="entry name" value="DAEDALUS ON 3-RELATED"/>
    <property type="match status" value="1"/>
</dbReference>
<dbReference type="SMART" id="SM00697">
    <property type="entry name" value="DM8"/>
    <property type="match status" value="1"/>
</dbReference>
<dbReference type="InParanoid" id="B4N742"/>
<name>B4N742_DROWI</name>
<protein>
    <submittedName>
        <fullName evidence="1">Uncharacterized protein</fullName>
    </submittedName>
</protein>
<organism evidence="1 2">
    <name type="scientific">Drosophila willistoni</name>
    <name type="common">Fruit fly</name>
    <dbReference type="NCBI Taxonomy" id="7260"/>
    <lineage>
        <taxon>Eukaryota</taxon>
        <taxon>Metazoa</taxon>
        <taxon>Ecdysozoa</taxon>
        <taxon>Arthropoda</taxon>
        <taxon>Hexapoda</taxon>
        <taxon>Insecta</taxon>
        <taxon>Pterygota</taxon>
        <taxon>Neoptera</taxon>
        <taxon>Endopterygota</taxon>
        <taxon>Diptera</taxon>
        <taxon>Brachycera</taxon>
        <taxon>Muscomorpha</taxon>
        <taxon>Ephydroidea</taxon>
        <taxon>Drosophilidae</taxon>
        <taxon>Drosophila</taxon>
        <taxon>Sophophora</taxon>
    </lineage>
</organism>
<evidence type="ECO:0000313" key="2">
    <source>
        <dbReference type="Proteomes" id="UP000007798"/>
    </source>
</evidence>
<dbReference type="OrthoDB" id="7941213at2759"/>
<dbReference type="Pfam" id="PF06477">
    <property type="entry name" value="DUF1091"/>
    <property type="match status" value="1"/>
</dbReference>
<dbReference type="EMBL" id="CH964168">
    <property type="protein sequence ID" value="EDW80181.2"/>
    <property type="molecule type" value="Genomic_DNA"/>
</dbReference>
<sequence>MNHTCPYNIIDAHVTFTNLKCNNLDKNFSDIKTCRIKAVNRTHKYIDIYVKMMQLPIDNVTINFKLMRFDGHGYKPHFFDLTYDACKFLRSQNSNPIIKAFYETYRQSSNLNHTCPYNHDLIVDKLWTGNLDAGFLAYLPSFSGDFAAYTSWYAYNLLRVTINFYLKITY</sequence>
<gene>
    <name evidence="1" type="primary">Dwil\GK23594</name>
    <name evidence="1" type="ORF">Dwil_GK23594</name>
</gene>
<reference evidence="1 2" key="1">
    <citation type="journal article" date="2007" name="Nature">
        <title>Evolution of genes and genomes on the Drosophila phylogeny.</title>
        <authorList>
            <consortium name="Drosophila 12 Genomes Consortium"/>
            <person name="Clark A.G."/>
            <person name="Eisen M.B."/>
            <person name="Smith D.R."/>
            <person name="Bergman C.M."/>
            <person name="Oliver B."/>
            <person name="Markow T.A."/>
            <person name="Kaufman T.C."/>
            <person name="Kellis M."/>
            <person name="Gelbart W."/>
            <person name="Iyer V.N."/>
            <person name="Pollard D.A."/>
            <person name="Sackton T.B."/>
            <person name="Larracuente A.M."/>
            <person name="Singh N.D."/>
            <person name="Abad J.P."/>
            <person name="Abt D.N."/>
            <person name="Adryan B."/>
            <person name="Aguade M."/>
            <person name="Akashi H."/>
            <person name="Anderson W.W."/>
            <person name="Aquadro C.F."/>
            <person name="Ardell D.H."/>
            <person name="Arguello R."/>
            <person name="Artieri C.G."/>
            <person name="Barbash D.A."/>
            <person name="Barker D."/>
            <person name="Barsanti P."/>
            <person name="Batterham P."/>
            <person name="Batzoglou S."/>
            <person name="Begun D."/>
            <person name="Bhutkar A."/>
            <person name="Blanco E."/>
            <person name="Bosak S.A."/>
            <person name="Bradley R.K."/>
            <person name="Brand A.D."/>
            <person name="Brent M.R."/>
            <person name="Brooks A.N."/>
            <person name="Brown R.H."/>
            <person name="Butlin R.K."/>
            <person name="Caggese C."/>
            <person name="Calvi B.R."/>
            <person name="Bernardo de Carvalho A."/>
            <person name="Caspi A."/>
            <person name="Castrezana S."/>
            <person name="Celniker S.E."/>
            <person name="Chang J.L."/>
            <person name="Chapple C."/>
            <person name="Chatterji S."/>
            <person name="Chinwalla A."/>
            <person name="Civetta A."/>
            <person name="Clifton S.W."/>
            <person name="Comeron J.M."/>
            <person name="Costello J.C."/>
            <person name="Coyne J.A."/>
            <person name="Daub J."/>
            <person name="David R.G."/>
            <person name="Delcher A.L."/>
            <person name="Delehaunty K."/>
            <person name="Do C.B."/>
            <person name="Ebling H."/>
            <person name="Edwards K."/>
            <person name="Eickbush T."/>
            <person name="Evans J.D."/>
            <person name="Filipski A."/>
            <person name="Findeiss S."/>
            <person name="Freyhult E."/>
            <person name="Fulton L."/>
            <person name="Fulton R."/>
            <person name="Garcia A.C."/>
            <person name="Gardiner A."/>
            <person name="Garfield D.A."/>
            <person name="Garvin B.E."/>
            <person name="Gibson G."/>
            <person name="Gilbert D."/>
            <person name="Gnerre S."/>
            <person name="Godfrey J."/>
            <person name="Good R."/>
            <person name="Gotea V."/>
            <person name="Gravely B."/>
            <person name="Greenberg A.J."/>
            <person name="Griffiths-Jones S."/>
            <person name="Gross S."/>
            <person name="Guigo R."/>
            <person name="Gustafson E.A."/>
            <person name="Haerty W."/>
            <person name="Hahn M.W."/>
            <person name="Halligan D.L."/>
            <person name="Halpern A.L."/>
            <person name="Halter G.M."/>
            <person name="Han M.V."/>
            <person name="Heger A."/>
            <person name="Hillier L."/>
            <person name="Hinrichs A.S."/>
            <person name="Holmes I."/>
            <person name="Hoskins R.A."/>
            <person name="Hubisz M.J."/>
            <person name="Hultmark D."/>
            <person name="Huntley M.A."/>
            <person name="Jaffe D.B."/>
            <person name="Jagadeeshan S."/>
            <person name="Jeck W.R."/>
            <person name="Johnson J."/>
            <person name="Jones C.D."/>
            <person name="Jordan W.C."/>
            <person name="Karpen G.H."/>
            <person name="Kataoka E."/>
            <person name="Keightley P.D."/>
            <person name="Kheradpour P."/>
            <person name="Kirkness E.F."/>
            <person name="Koerich L.B."/>
            <person name="Kristiansen K."/>
            <person name="Kudrna D."/>
            <person name="Kulathinal R.J."/>
            <person name="Kumar S."/>
            <person name="Kwok R."/>
            <person name="Lander E."/>
            <person name="Langley C.H."/>
            <person name="Lapoint R."/>
            <person name="Lazzaro B.P."/>
            <person name="Lee S.J."/>
            <person name="Levesque L."/>
            <person name="Li R."/>
            <person name="Lin C.F."/>
            <person name="Lin M.F."/>
            <person name="Lindblad-Toh K."/>
            <person name="Llopart A."/>
            <person name="Long M."/>
            <person name="Low L."/>
            <person name="Lozovsky E."/>
            <person name="Lu J."/>
            <person name="Luo M."/>
            <person name="Machado C.A."/>
            <person name="Makalowski W."/>
            <person name="Marzo M."/>
            <person name="Matsuda M."/>
            <person name="Matzkin L."/>
            <person name="McAllister B."/>
            <person name="McBride C.S."/>
            <person name="McKernan B."/>
            <person name="McKernan K."/>
            <person name="Mendez-Lago M."/>
            <person name="Minx P."/>
            <person name="Mollenhauer M.U."/>
            <person name="Montooth K."/>
            <person name="Mount S.M."/>
            <person name="Mu X."/>
            <person name="Myers E."/>
            <person name="Negre B."/>
            <person name="Newfeld S."/>
            <person name="Nielsen R."/>
            <person name="Noor M.A."/>
            <person name="O'Grady P."/>
            <person name="Pachter L."/>
            <person name="Papaceit M."/>
            <person name="Parisi M.J."/>
            <person name="Parisi M."/>
            <person name="Parts L."/>
            <person name="Pedersen J.S."/>
            <person name="Pesole G."/>
            <person name="Phillippy A.M."/>
            <person name="Ponting C.P."/>
            <person name="Pop M."/>
            <person name="Porcelli D."/>
            <person name="Powell J.R."/>
            <person name="Prohaska S."/>
            <person name="Pruitt K."/>
            <person name="Puig M."/>
            <person name="Quesneville H."/>
            <person name="Ram K.R."/>
            <person name="Rand D."/>
            <person name="Rasmussen M.D."/>
            <person name="Reed L.K."/>
            <person name="Reenan R."/>
            <person name="Reily A."/>
            <person name="Remington K.A."/>
            <person name="Rieger T.T."/>
            <person name="Ritchie M.G."/>
            <person name="Robin C."/>
            <person name="Rogers Y.H."/>
            <person name="Rohde C."/>
            <person name="Rozas J."/>
            <person name="Rubenfield M.J."/>
            <person name="Ruiz A."/>
            <person name="Russo S."/>
            <person name="Salzberg S.L."/>
            <person name="Sanchez-Gracia A."/>
            <person name="Saranga D.J."/>
            <person name="Sato H."/>
            <person name="Schaeffer S.W."/>
            <person name="Schatz M.C."/>
            <person name="Schlenke T."/>
            <person name="Schwartz R."/>
            <person name="Segarra C."/>
            <person name="Singh R.S."/>
            <person name="Sirot L."/>
            <person name="Sirota M."/>
            <person name="Sisneros N.B."/>
            <person name="Smith C.D."/>
            <person name="Smith T.F."/>
            <person name="Spieth J."/>
            <person name="Stage D.E."/>
            <person name="Stark A."/>
            <person name="Stephan W."/>
            <person name="Strausberg R.L."/>
            <person name="Strempel S."/>
            <person name="Sturgill D."/>
            <person name="Sutton G."/>
            <person name="Sutton G.G."/>
            <person name="Tao W."/>
            <person name="Teichmann S."/>
            <person name="Tobari Y.N."/>
            <person name="Tomimura Y."/>
            <person name="Tsolas J.M."/>
            <person name="Valente V.L."/>
            <person name="Venter E."/>
            <person name="Venter J.C."/>
            <person name="Vicario S."/>
            <person name="Vieira F.G."/>
            <person name="Vilella A.J."/>
            <person name="Villasante A."/>
            <person name="Walenz B."/>
            <person name="Wang J."/>
            <person name="Wasserman M."/>
            <person name="Watts T."/>
            <person name="Wilson D."/>
            <person name="Wilson R.K."/>
            <person name="Wing R.A."/>
            <person name="Wolfner M.F."/>
            <person name="Wong A."/>
            <person name="Wong G.K."/>
            <person name="Wu C.I."/>
            <person name="Wu G."/>
            <person name="Yamamoto D."/>
            <person name="Yang H.P."/>
            <person name="Yang S.P."/>
            <person name="Yorke J.A."/>
            <person name="Yoshida K."/>
            <person name="Zdobnov E."/>
            <person name="Zhang P."/>
            <person name="Zhang Y."/>
            <person name="Zimin A.V."/>
            <person name="Baldwin J."/>
            <person name="Abdouelleil A."/>
            <person name="Abdulkadir J."/>
            <person name="Abebe A."/>
            <person name="Abera B."/>
            <person name="Abreu J."/>
            <person name="Acer S.C."/>
            <person name="Aftuck L."/>
            <person name="Alexander A."/>
            <person name="An P."/>
            <person name="Anderson E."/>
            <person name="Anderson S."/>
            <person name="Arachi H."/>
            <person name="Azer M."/>
            <person name="Bachantsang P."/>
            <person name="Barry A."/>
            <person name="Bayul T."/>
            <person name="Berlin A."/>
            <person name="Bessette D."/>
            <person name="Bloom T."/>
            <person name="Blye J."/>
            <person name="Boguslavskiy L."/>
            <person name="Bonnet C."/>
            <person name="Boukhgalter B."/>
            <person name="Bourzgui I."/>
            <person name="Brown A."/>
            <person name="Cahill P."/>
            <person name="Channer S."/>
            <person name="Cheshatsang Y."/>
            <person name="Chuda L."/>
            <person name="Citroen M."/>
            <person name="Collymore A."/>
            <person name="Cooke P."/>
            <person name="Costello M."/>
            <person name="D'Aco K."/>
            <person name="Daza R."/>
            <person name="De Haan G."/>
            <person name="DeGray S."/>
            <person name="DeMaso C."/>
            <person name="Dhargay N."/>
            <person name="Dooley K."/>
            <person name="Dooley E."/>
            <person name="Doricent M."/>
            <person name="Dorje P."/>
            <person name="Dorjee K."/>
            <person name="Dupes A."/>
            <person name="Elong R."/>
            <person name="Falk J."/>
            <person name="Farina A."/>
            <person name="Faro S."/>
            <person name="Ferguson D."/>
            <person name="Fisher S."/>
            <person name="Foley C.D."/>
            <person name="Franke A."/>
            <person name="Friedrich D."/>
            <person name="Gadbois L."/>
            <person name="Gearin G."/>
            <person name="Gearin C.R."/>
            <person name="Giannoukos G."/>
            <person name="Goode T."/>
            <person name="Graham J."/>
            <person name="Grandbois E."/>
            <person name="Grewal S."/>
            <person name="Gyaltsen K."/>
            <person name="Hafez N."/>
            <person name="Hagos B."/>
            <person name="Hall J."/>
            <person name="Henson C."/>
            <person name="Hollinger A."/>
            <person name="Honan T."/>
            <person name="Huard M.D."/>
            <person name="Hughes L."/>
            <person name="Hurhula B."/>
            <person name="Husby M.E."/>
            <person name="Kamat A."/>
            <person name="Kanga B."/>
            <person name="Kashin S."/>
            <person name="Khazanovich D."/>
            <person name="Kisner P."/>
            <person name="Lance K."/>
            <person name="Lara M."/>
            <person name="Lee W."/>
            <person name="Lennon N."/>
            <person name="Letendre F."/>
            <person name="LeVine R."/>
            <person name="Lipovsky A."/>
            <person name="Liu X."/>
            <person name="Liu J."/>
            <person name="Liu S."/>
            <person name="Lokyitsang T."/>
            <person name="Lokyitsang Y."/>
            <person name="Lubonja R."/>
            <person name="Lui A."/>
            <person name="MacDonald P."/>
            <person name="Magnisalis V."/>
            <person name="Maru K."/>
            <person name="Matthews C."/>
            <person name="McCusker W."/>
            <person name="McDonough S."/>
            <person name="Mehta T."/>
            <person name="Meldrim J."/>
            <person name="Meneus L."/>
            <person name="Mihai O."/>
            <person name="Mihalev A."/>
            <person name="Mihova T."/>
            <person name="Mittelman R."/>
            <person name="Mlenga V."/>
            <person name="Montmayeur A."/>
            <person name="Mulrain L."/>
            <person name="Navidi A."/>
            <person name="Naylor J."/>
            <person name="Negash T."/>
            <person name="Nguyen T."/>
            <person name="Nguyen N."/>
            <person name="Nicol R."/>
            <person name="Norbu C."/>
            <person name="Norbu N."/>
            <person name="Novod N."/>
            <person name="O'Neill B."/>
            <person name="Osman S."/>
            <person name="Markiewicz E."/>
            <person name="Oyono O.L."/>
            <person name="Patti C."/>
            <person name="Phunkhang P."/>
            <person name="Pierre F."/>
            <person name="Priest M."/>
            <person name="Raghuraman S."/>
            <person name="Rege F."/>
            <person name="Reyes R."/>
            <person name="Rise C."/>
            <person name="Rogov P."/>
            <person name="Ross K."/>
            <person name="Ryan E."/>
            <person name="Settipalli S."/>
            <person name="Shea T."/>
            <person name="Sherpa N."/>
            <person name="Shi L."/>
            <person name="Shih D."/>
            <person name="Sparrow T."/>
            <person name="Spaulding J."/>
            <person name="Stalker J."/>
            <person name="Stange-Thomann N."/>
            <person name="Stavropoulos S."/>
            <person name="Stone C."/>
            <person name="Strader C."/>
            <person name="Tesfaye S."/>
            <person name="Thomson T."/>
            <person name="Thoulutsang Y."/>
            <person name="Thoulutsang D."/>
            <person name="Topham K."/>
            <person name="Topping I."/>
            <person name="Tsamla T."/>
            <person name="Vassiliev H."/>
            <person name="Vo A."/>
            <person name="Wangchuk T."/>
            <person name="Wangdi T."/>
            <person name="Weiand M."/>
            <person name="Wilkinson J."/>
            <person name="Wilson A."/>
            <person name="Yadav S."/>
            <person name="Young G."/>
            <person name="Yu Q."/>
            <person name="Zembek L."/>
            <person name="Zhong D."/>
            <person name="Zimmer A."/>
            <person name="Zwirko Z."/>
            <person name="Jaffe D.B."/>
            <person name="Alvarez P."/>
            <person name="Brockman W."/>
            <person name="Butler J."/>
            <person name="Chin C."/>
            <person name="Gnerre S."/>
            <person name="Grabherr M."/>
            <person name="Kleber M."/>
            <person name="Mauceli E."/>
            <person name="MacCallum I."/>
        </authorList>
    </citation>
    <scope>NUCLEOTIDE SEQUENCE [LARGE SCALE GENOMIC DNA]</scope>
    <source>
        <strain evidence="2">Tucson 14030-0811.24</strain>
    </source>
</reference>
<dbReference type="AlphaFoldDB" id="B4N742"/>
<dbReference type="HOGENOM" id="CLU_116900_1_1_1"/>
<dbReference type="PANTHER" id="PTHR20898">
    <property type="entry name" value="DAEDALUS ON 3-RELATED-RELATED"/>
    <property type="match status" value="1"/>
</dbReference>
<dbReference type="Proteomes" id="UP000007798">
    <property type="component" value="Unassembled WGS sequence"/>
</dbReference>
<dbReference type="InterPro" id="IPR010512">
    <property type="entry name" value="DUF1091"/>
</dbReference>
<accession>B4N742</accession>
<evidence type="ECO:0000313" key="1">
    <source>
        <dbReference type="EMBL" id="EDW80181.2"/>
    </source>
</evidence>
<keyword evidence="2" id="KW-1185">Reference proteome</keyword>